<reference evidence="1 2" key="1">
    <citation type="submission" date="2018-11" db="EMBL/GenBank/DDBJ databases">
        <title>Whole genome sequence of Streptomyces chrestomyceticus NBRC 13444(T).</title>
        <authorList>
            <person name="Komaki H."/>
            <person name="Tamura T."/>
        </authorList>
    </citation>
    <scope>NUCLEOTIDE SEQUENCE [LARGE SCALE GENOMIC DNA]</scope>
    <source>
        <strain evidence="1 2">NBRC 13444</strain>
    </source>
</reference>
<dbReference type="EMBL" id="BHZC01000001">
    <property type="protein sequence ID" value="GCD35809.1"/>
    <property type="molecule type" value="Genomic_DNA"/>
</dbReference>
<comment type="caution">
    <text evidence="1">The sequence shown here is derived from an EMBL/GenBank/DDBJ whole genome shotgun (WGS) entry which is preliminary data.</text>
</comment>
<dbReference type="Proteomes" id="UP000287830">
    <property type="component" value="Unassembled WGS sequence"/>
</dbReference>
<sequence length="136" mass="14954">MDPTLITLASAGGAALVSAMAADGWSAFRTGVVALWRRFQPETTDAVERDLDATRQTLLAVPEGERQQVRDALQSVWQGRMLTLFLDDRTAAAEFEELLARLAPADTSRPPISFRAEVHDNGRVYQAGGNQFIHEQ</sequence>
<proteinExistence type="predicted"/>
<evidence type="ECO:0000313" key="2">
    <source>
        <dbReference type="Proteomes" id="UP000287830"/>
    </source>
</evidence>
<organism evidence="1 2">
    <name type="scientific">Streptomyces chrestomyceticus JCM 4735</name>
    <dbReference type="NCBI Taxonomy" id="1306181"/>
    <lineage>
        <taxon>Bacteria</taxon>
        <taxon>Bacillati</taxon>
        <taxon>Actinomycetota</taxon>
        <taxon>Actinomycetes</taxon>
        <taxon>Kitasatosporales</taxon>
        <taxon>Streptomycetaceae</taxon>
        <taxon>Streptomyces</taxon>
    </lineage>
</organism>
<dbReference type="AlphaFoldDB" id="A0A7U9KUV8"/>
<protein>
    <submittedName>
        <fullName evidence="1">Uncharacterized protein</fullName>
    </submittedName>
</protein>
<evidence type="ECO:0000313" key="1">
    <source>
        <dbReference type="EMBL" id="GCD35809.1"/>
    </source>
</evidence>
<dbReference type="GeneID" id="95622457"/>
<dbReference type="RefSeq" id="WP_125045655.1">
    <property type="nucleotide sequence ID" value="NZ_BHZC01000001.1"/>
</dbReference>
<accession>A0A7U9KUV8</accession>
<dbReference type="OrthoDB" id="3383530at2"/>
<gene>
    <name evidence="1" type="ORF">OEIGOIKO_03556</name>
</gene>
<name>A0A7U9KUV8_9ACTN</name>